<evidence type="ECO:0000313" key="8">
    <source>
        <dbReference type="EMBL" id="AEF03385.1"/>
    </source>
</evidence>
<dbReference type="eggNOG" id="COG3336">
    <property type="taxonomic scope" value="Bacteria"/>
</dbReference>
<feature type="signal peptide" evidence="7">
    <location>
        <begin position="1"/>
        <end position="19"/>
    </location>
</feature>
<evidence type="ECO:0000256" key="5">
    <source>
        <dbReference type="ARBA" id="ARBA00023136"/>
    </source>
</evidence>
<dbReference type="AlphaFoldDB" id="F5Z8J2"/>
<keyword evidence="5 6" id="KW-0472">Membrane</keyword>
<reference evidence="8 9" key="1">
    <citation type="journal article" date="2011" name="J. Bacteriol.">
        <title>Complete genome sequence of the polycyclic aromatic hydrocarbon-degrading bacterium Alteromonas sp. strain SN2.</title>
        <authorList>
            <person name="Jin H.M."/>
            <person name="Jeong H."/>
            <person name="Moon E.J."/>
            <person name="Math R.K."/>
            <person name="Lee K."/>
            <person name="Kim H.J."/>
            <person name="Jeon C.O."/>
            <person name="Oh T.K."/>
            <person name="Kim J.F."/>
        </authorList>
    </citation>
    <scope>NUCLEOTIDE SEQUENCE [LARGE SCALE GENOMIC DNA]</scope>
    <source>
        <strain evidence="9">JCM 17741 / KACC 18427 / KCTC 11700BP / SN2</strain>
    </source>
</reference>
<keyword evidence="9" id="KW-1185">Reference proteome</keyword>
<feature type="transmembrane region" description="Helical" evidence="6">
    <location>
        <begin position="217"/>
        <end position="242"/>
    </location>
</feature>
<feature type="transmembrane region" description="Helical" evidence="6">
    <location>
        <begin position="29"/>
        <end position="51"/>
    </location>
</feature>
<dbReference type="HOGENOM" id="CLU_054944_0_0_6"/>
<dbReference type="Pfam" id="PF09678">
    <property type="entry name" value="Caa3_CtaG"/>
    <property type="match status" value="1"/>
</dbReference>
<evidence type="ECO:0000256" key="4">
    <source>
        <dbReference type="ARBA" id="ARBA00022989"/>
    </source>
</evidence>
<proteinExistence type="predicted"/>
<dbReference type="KEGG" id="alt:ambt_09295"/>
<evidence type="ECO:0000256" key="1">
    <source>
        <dbReference type="ARBA" id="ARBA00004651"/>
    </source>
</evidence>
<keyword evidence="4 6" id="KW-1133">Transmembrane helix</keyword>
<protein>
    <submittedName>
        <fullName evidence="8">Cytochrome c oxidase caa3-type, assembly factor CtaG-related protein</fullName>
    </submittedName>
</protein>
<organism evidence="8 9">
    <name type="scientific">Alteromonas naphthalenivorans</name>
    <dbReference type="NCBI Taxonomy" id="715451"/>
    <lineage>
        <taxon>Bacteria</taxon>
        <taxon>Pseudomonadati</taxon>
        <taxon>Pseudomonadota</taxon>
        <taxon>Gammaproteobacteria</taxon>
        <taxon>Alteromonadales</taxon>
        <taxon>Alteromonadaceae</taxon>
        <taxon>Alteromonas/Salinimonas group</taxon>
        <taxon>Alteromonas</taxon>
    </lineage>
</organism>
<accession>F5Z8J2</accession>
<feature type="transmembrane region" description="Helical" evidence="6">
    <location>
        <begin position="262"/>
        <end position="287"/>
    </location>
</feature>
<dbReference type="EMBL" id="CP002339">
    <property type="protein sequence ID" value="AEF03385.1"/>
    <property type="molecule type" value="Genomic_DNA"/>
</dbReference>
<evidence type="ECO:0000256" key="3">
    <source>
        <dbReference type="ARBA" id="ARBA00022692"/>
    </source>
</evidence>
<dbReference type="RefSeq" id="WP_013784321.1">
    <property type="nucleotide sequence ID" value="NC_015554.1"/>
</dbReference>
<keyword evidence="2" id="KW-1003">Cell membrane</keyword>
<evidence type="ECO:0000313" key="9">
    <source>
        <dbReference type="Proteomes" id="UP000000683"/>
    </source>
</evidence>
<feature type="transmembrane region" description="Helical" evidence="6">
    <location>
        <begin position="185"/>
        <end position="205"/>
    </location>
</feature>
<evidence type="ECO:0000256" key="6">
    <source>
        <dbReference type="SAM" id="Phobius"/>
    </source>
</evidence>
<dbReference type="InterPro" id="IPR019108">
    <property type="entry name" value="Caa3_assmbl_CtaG-rel"/>
</dbReference>
<evidence type="ECO:0000256" key="2">
    <source>
        <dbReference type="ARBA" id="ARBA00022475"/>
    </source>
</evidence>
<comment type="subcellular location">
    <subcellularLocation>
        <location evidence="1">Cell membrane</location>
        <topology evidence="1">Multi-pass membrane protein</topology>
    </subcellularLocation>
</comment>
<feature type="chain" id="PRO_5003335989" evidence="7">
    <location>
        <begin position="20"/>
        <end position="316"/>
    </location>
</feature>
<keyword evidence="3 6" id="KW-0812">Transmembrane</keyword>
<dbReference type="GO" id="GO:0005886">
    <property type="term" value="C:plasma membrane"/>
    <property type="evidence" value="ECO:0007669"/>
    <property type="project" value="UniProtKB-SubCell"/>
</dbReference>
<gene>
    <name evidence="8" type="ordered locus">ambt_09295</name>
</gene>
<evidence type="ECO:0000256" key="7">
    <source>
        <dbReference type="SAM" id="SignalP"/>
    </source>
</evidence>
<keyword evidence="7" id="KW-0732">Signal</keyword>
<feature type="transmembrane region" description="Helical" evidence="6">
    <location>
        <begin position="154"/>
        <end position="173"/>
    </location>
</feature>
<name>F5Z8J2_ALTNA</name>
<feature type="transmembrane region" description="Helical" evidence="6">
    <location>
        <begin position="72"/>
        <end position="90"/>
    </location>
</feature>
<dbReference type="Proteomes" id="UP000000683">
    <property type="component" value="Chromosome"/>
</dbReference>
<feature type="transmembrane region" description="Helical" evidence="6">
    <location>
        <begin position="102"/>
        <end position="118"/>
    </location>
</feature>
<sequence>MLIRTLSLLVALLPFSSFAHVVNVPLSSQYSFLSIDPVSALLLLIIAICYFRGSRKISKRVESKQKQYRRQMRWFWSGWLTLVIALISPIDSIGEKLFSVHMVQHEMLMMIAAPLLVLSRPEQTILLGGRGFLTPIVHSFTGRSPRMLRFYRQLATPLWGWLIHFFGLWLWHLPFLLNASLTSSWVHSLQHATFLLIAWLFWYSIFRLDKSNSMSAVISLFTTGIHASLLGALLTFSPSIWYSPYAHTTQQWGLSPIEDQQLGGLIMWMPAGIVFILAALVTLARLLRSTNDSDGRIGSTADIDEKEAVETHQSSK</sequence>